<evidence type="ECO:0000313" key="7">
    <source>
        <dbReference type="EMBL" id="ARQ06952.1"/>
    </source>
</evidence>
<dbReference type="HAMAP" id="MF_01813">
    <property type="entry name" value="MenG_UbiE_methyltr"/>
    <property type="match status" value="1"/>
</dbReference>
<dbReference type="PANTHER" id="PTHR43591:SF24">
    <property type="entry name" value="2-METHOXY-6-POLYPRENYL-1,4-BENZOQUINOL METHYLASE, MITOCHONDRIAL"/>
    <property type="match status" value="1"/>
</dbReference>
<evidence type="ECO:0000313" key="8">
    <source>
        <dbReference type="EMBL" id="QIH78506.1"/>
    </source>
</evidence>
<comment type="catalytic activity">
    <reaction evidence="6">
        <text>a 2-demethylmenaquinol + S-adenosyl-L-methionine = a menaquinol + S-adenosyl-L-homocysteine + H(+)</text>
        <dbReference type="Rhea" id="RHEA:42640"/>
        <dbReference type="Rhea" id="RHEA-COMP:9539"/>
        <dbReference type="Rhea" id="RHEA-COMP:9563"/>
        <dbReference type="ChEBI" id="CHEBI:15378"/>
        <dbReference type="ChEBI" id="CHEBI:18151"/>
        <dbReference type="ChEBI" id="CHEBI:55437"/>
        <dbReference type="ChEBI" id="CHEBI:57856"/>
        <dbReference type="ChEBI" id="CHEBI:59789"/>
        <dbReference type="EC" id="2.1.1.163"/>
    </reaction>
</comment>
<evidence type="ECO:0000256" key="5">
    <source>
        <dbReference type="ARBA" id="ARBA00059758"/>
    </source>
</evidence>
<dbReference type="NCBIfam" id="NF001244">
    <property type="entry name" value="PRK00216.1-5"/>
    <property type="match status" value="1"/>
</dbReference>
<evidence type="ECO:0000256" key="2">
    <source>
        <dbReference type="ARBA" id="ARBA00022603"/>
    </source>
</evidence>
<reference evidence="7" key="2">
    <citation type="submission" date="2017-04" db="EMBL/GenBank/DDBJ databases">
        <authorList>
            <person name="Afonso C.L."/>
            <person name="Miller P.J."/>
            <person name="Scott M.A."/>
            <person name="Spackman E."/>
            <person name="Goraichik I."/>
            <person name="Dimitrov K.M."/>
            <person name="Suarez D.L."/>
            <person name="Swayne D.E."/>
        </authorList>
    </citation>
    <scope>NUCLEOTIDE SEQUENCE</scope>
    <source>
        <strain evidence="7">KM45013</strain>
    </source>
</reference>
<feature type="binding site" evidence="6">
    <location>
        <begin position="109"/>
        <end position="110"/>
    </location>
    <ligand>
        <name>S-adenosyl-L-methionine</name>
        <dbReference type="ChEBI" id="CHEBI:59789"/>
    </ligand>
</feature>
<evidence type="ECO:0000256" key="6">
    <source>
        <dbReference type="HAMAP-Rule" id="MF_01813"/>
    </source>
</evidence>
<dbReference type="Pfam" id="PF01209">
    <property type="entry name" value="Ubie_methyltran"/>
    <property type="match status" value="1"/>
</dbReference>
<dbReference type="InterPro" id="IPR004033">
    <property type="entry name" value="UbiE/COQ5_MeTrFase"/>
</dbReference>
<dbReference type="OrthoDB" id="9808140at2"/>
<dbReference type="InterPro" id="IPR029063">
    <property type="entry name" value="SAM-dependent_MTases_sf"/>
</dbReference>
<dbReference type="UniPathway" id="UPA00079">
    <property type="reaction ID" value="UER00169"/>
</dbReference>
<dbReference type="NCBIfam" id="NF001243">
    <property type="entry name" value="PRK00216.1-4"/>
    <property type="match status" value="1"/>
</dbReference>
<dbReference type="PANTHER" id="PTHR43591">
    <property type="entry name" value="METHYLTRANSFERASE"/>
    <property type="match status" value="1"/>
</dbReference>
<name>A0A1W7ABG3_9STAP</name>
<keyword evidence="3 6" id="KW-0808">Transferase</keyword>
<keyword evidence="4 6" id="KW-0949">S-adenosyl-L-methionine</keyword>
<evidence type="ECO:0000256" key="1">
    <source>
        <dbReference type="ARBA" id="ARBA00022428"/>
    </source>
</evidence>
<evidence type="ECO:0000256" key="4">
    <source>
        <dbReference type="ARBA" id="ARBA00022691"/>
    </source>
</evidence>
<accession>A0A1W7ABG3</accession>
<reference evidence="7 9" key="1">
    <citation type="journal article" date="2017" name="Int. J. Syst. Evol. Microbiol.">
        <title>Macrococcus canis sp. nov., a skin bacterium associated with infections in dogs.</title>
        <authorList>
            <person name="Gobeli Brawand S."/>
            <person name="Cotting K."/>
            <person name="Gomez-Sanz E."/>
            <person name="Collaud A."/>
            <person name="Thomann A."/>
            <person name="Brodard I."/>
            <person name="Rodriguez-Campos S."/>
            <person name="Strauss C."/>
            <person name="Perreten V."/>
        </authorList>
    </citation>
    <scope>NUCLEOTIDE SEQUENCE [LARGE SCALE GENOMIC DNA]</scope>
    <source>
        <strain evidence="7 9">KM45013</strain>
    </source>
</reference>
<dbReference type="GO" id="GO:0032259">
    <property type="term" value="P:methylation"/>
    <property type="evidence" value="ECO:0007669"/>
    <property type="project" value="UniProtKB-KW"/>
</dbReference>
<organism evidence="7 9">
    <name type="scientific">Macrococcoides canis</name>
    <dbReference type="NCBI Taxonomy" id="1855823"/>
    <lineage>
        <taxon>Bacteria</taxon>
        <taxon>Bacillati</taxon>
        <taxon>Bacillota</taxon>
        <taxon>Bacilli</taxon>
        <taxon>Bacillales</taxon>
        <taxon>Staphylococcaceae</taxon>
        <taxon>Macrococcoides</taxon>
    </lineage>
</organism>
<comment type="caution">
    <text evidence="6">Lacks conserved residue(s) required for the propagation of feature annotation.</text>
</comment>
<dbReference type="Proteomes" id="UP000501122">
    <property type="component" value="Chromosome"/>
</dbReference>
<dbReference type="Proteomes" id="UP000194154">
    <property type="component" value="Chromosome"/>
</dbReference>
<sequence>MSKQLNGQEKSELVHDVFQNVSTKYDRLNDIISFNQHKSWRKYTMKQMKVKKGAKALDVCCGTGDWTIQMSQAVGSQGHVTGLDFSENMLSVAHKKTDHIANIDLIHGNAMDLPFEDNTFDYTTIGFGLRNLPDYKKGLEEMYRVLKPGGMIVVLETSHPTMPVFKQGYKLYFKYIMPLFGKIFAKSMKEYSWLQQSAFEFPDKYTLAHLMAETGFSNIKFKGFTGGVSAMHLAYKPKEN</sequence>
<gene>
    <name evidence="7" type="primary">ubiE</name>
    <name evidence="6" type="synonym">menG</name>
    <name evidence="8" type="ORF">GTN30_07445</name>
    <name evidence="7" type="ORF">MCCS_13090</name>
</gene>
<proteinExistence type="inferred from homology"/>
<protein>
    <recommendedName>
        <fullName evidence="6">Demethylmenaquinone methyltransferase</fullName>
        <ecNumber evidence="6">2.1.1.163</ecNumber>
    </recommendedName>
</protein>
<dbReference type="PROSITE" id="PS01184">
    <property type="entry name" value="UBIE_2"/>
    <property type="match status" value="1"/>
</dbReference>
<dbReference type="STRING" id="1855823.MCCS_13090"/>
<dbReference type="KEGG" id="mcak:MCCS_13090"/>
<dbReference type="EC" id="2.1.1.163" evidence="6"/>
<dbReference type="CDD" id="cd02440">
    <property type="entry name" value="AdoMet_MTases"/>
    <property type="match status" value="1"/>
</dbReference>
<feature type="binding site" evidence="6">
    <location>
        <position position="63"/>
    </location>
    <ligand>
        <name>S-adenosyl-L-methionine</name>
        <dbReference type="ChEBI" id="CHEBI:59789"/>
    </ligand>
</feature>
<dbReference type="EMBL" id="CP021059">
    <property type="protein sequence ID" value="ARQ06952.1"/>
    <property type="molecule type" value="Genomic_DNA"/>
</dbReference>
<keyword evidence="1 6" id="KW-0474">Menaquinone biosynthesis</keyword>
<dbReference type="PROSITE" id="PS01183">
    <property type="entry name" value="UBIE_1"/>
    <property type="match status" value="1"/>
</dbReference>
<dbReference type="RefSeq" id="WP_086042587.1">
    <property type="nucleotide sequence ID" value="NZ_CBCRZA010000002.1"/>
</dbReference>
<evidence type="ECO:0000313" key="9">
    <source>
        <dbReference type="Proteomes" id="UP000194154"/>
    </source>
</evidence>
<comment type="function">
    <text evidence="5 6">Methyltransferase required for the conversion of demethylmenaquinol (DMKH2) to menaquinol (MKH2).</text>
</comment>
<dbReference type="GO" id="GO:0009234">
    <property type="term" value="P:menaquinone biosynthetic process"/>
    <property type="evidence" value="ECO:0007669"/>
    <property type="project" value="UniProtKB-UniRule"/>
</dbReference>
<dbReference type="GeneID" id="35295433"/>
<dbReference type="NCBIfam" id="TIGR01934">
    <property type="entry name" value="MenG_MenH_UbiE"/>
    <property type="match status" value="1"/>
</dbReference>
<evidence type="ECO:0000256" key="3">
    <source>
        <dbReference type="ARBA" id="ARBA00022679"/>
    </source>
</evidence>
<dbReference type="GO" id="GO:0043770">
    <property type="term" value="F:demethylmenaquinone methyltransferase activity"/>
    <property type="evidence" value="ECO:0007669"/>
    <property type="project" value="UniProtKB-UniRule"/>
</dbReference>
<keyword evidence="9" id="KW-1185">Reference proteome</keyword>
<dbReference type="PROSITE" id="PS51608">
    <property type="entry name" value="SAM_MT_UBIE"/>
    <property type="match status" value="1"/>
</dbReference>
<dbReference type="InterPro" id="IPR023576">
    <property type="entry name" value="UbiE/COQ5_MeTrFase_CS"/>
</dbReference>
<comment type="similarity">
    <text evidence="6">Belongs to the class I-like SAM-binding methyltransferase superfamily. MenG/UbiE family.</text>
</comment>
<dbReference type="SUPFAM" id="SSF53335">
    <property type="entry name" value="S-adenosyl-L-methionine-dependent methyltransferases"/>
    <property type="match status" value="1"/>
</dbReference>
<reference evidence="8" key="3">
    <citation type="journal article" date="2020" name="Antimicrob. Agents Chemother.">
        <title>The novel macrolide resistance genes mef(D), msr(F) and msr(H) are present on resistance islands in Macrococcus canis, Macrococcus caseolyticus and Staphylococcus aureus.</title>
        <authorList>
            <person name="Schwendener S."/>
            <person name="Dona V."/>
            <person name="Perreten V."/>
        </authorList>
    </citation>
    <scope>NUCLEOTIDE SEQUENCE</scope>
    <source>
        <strain evidence="8">Epi0076A</strain>
    </source>
</reference>
<feature type="binding site" evidence="6">
    <location>
        <position position="84"/>
    </location>
    <ligand>
        <name>S-adenosyl-L-methionine</name>
        <dbReference type="ChEBI" id="CHEBI:59789"/>
    </ligand>
</feature>
<dbReference type="EMBL" id="CP047363">
    <property type="protein sequence ID" value="QIH78506.1"/>
    <property type="molecule type" value="Genomic_DNA"/>
</dbReference>
<comment type="pathway">
    <text evidence="6">Quinol/quinone metabolism; menaquinone biosynthesis; menaquinol from 1,4-dihydroxy-2-naphthoate: step 2/2.</text>
</comment>
<dbReference type="FunFam" id="3.40.50.150:FF:000086">
    <property type="entry name" value="Demethylmenaquinone methyltransferase"/>
    <property type="match status" value="1"/>
</dbReference>
<keyword evidence="2 6" id="KW-0489">Methyltransferase</keyword>
<dbReference type="Gene3D" id="3.40.50.150">
    <property type="entry name" value="Vaccinia Virus protein VP39"/>
    <property type="match status" value="1"/>
</dbReference>
<dbReference type="AlphaFoldDB" id="A0A1W7ABG3"/>